<keyword evidence="3" id="KW-1015">Disulfide bond</keyword>
<dbReference type="InterPro" id="IPR013098">
    <property type="entry name" value="Ig_I-set"/>
</dbReference>
<reference evidence="10" key="1">
    <citation type="submission" date="2012-12" db="EMBL/GenBank/DDBJ databases">
        <authorList>
            <person name="Hellsten U."/>
            <person name="Grimwood J."/>
            <person name="Chapman J.A."/>
            <person name="Shapiro H."/>
            <person name="Aerts A."/>
            <person name="Otillar R.P."/>
            <person name="Terry A.Y."/>
            <person name="Boore J.L."/>
            <person name="Simakov O."/>
            <person name="Marletaz F."/>
            <person name="Cho S.-J."/>
            <person name="Edsinger-Gonzales E."/>
            <person name="Havlak P."/>
            <person name="Kuo D.-H."/>
            <person name="Larsson T."/>
            <person name="Lv J."/>
            <person name="Arendt D."/>
            <person name="Savage R."/>
            <person name="Osoegawa K."/>
            <person name="de Jong P."/>
            <person name="Lindberg D.R."/>
            <person name="Seaver E.C."/>
            <person name="Weisblat D.A."/>
            <person name="Putnam N.H."/>
            <person name="Grigoriev I.V."/>
            <person name="Rokhsar D.S."/>
        </authorList>
    </citation>
    <scope>NUCLEOTIDE SEQUENCE</scope>
</reference>
<dbReference type="Gene3D" id="2.60.40.10">
    <property type="entry name" value="Immunoglobulins"/>
    <property type="match status" value="16"/>
</dbReference>
<feature type="region of interest" description="Disordered" evidence="6">
    <location>
        <begin position="2736"/>
        <end position="2768"/>
    </location>
</feature>
<dbReference type="Pfam" id="PF07679">
    <property type="entry name" value="I-set"/>
    <property type="match status" value="16"/>
</dbReference>
<feature type="domain" description="Ig-like" evidence="7">
    <location>
        <begin position="2518"/>
        <end position="2603"/>
    </location>
</feature>
<dbReference type="RefSeq" id="XP_009014498.1">
    <property type="nucleotide sequence ID" value="XM_009016250.1"/>
</dbReference>
<dbReference type="SUPFAM" id="SSF46966">
    <property type="entry name" value="Spectrin repeat"/>
    <property type="match status" value="3"/>
</dbReference>
<dbReference type="InterPro" id="IPR018159">
    <property type="entry name" value="Spectrin/alpha-actinin"/>
</dbReference>
<dbReference type="eggNOG" id="KOG4475">
    <property type="taxonomic scope" value="Eukaryota"/>
</dbReference>
<dbReference type="PROSITE" id="PS50835">
    <property type="entry name" value="IG_LIKE"/>
    <property type="match status" value="16"/>
</dbReference>
<dbReference type="CDD" id="cd00176">
    <property type="entry name" value="SPEC"/>
    <property type="match status" value="2"/>
</dbReference>
<feature type="compositionally biased region" description="Polar residues" evidence="6">
    <location>
        <begin position="2438"/>
        <end position="2456"/>
    </location>
</feature>
<evidence type="ECO:0000313" key="10">
    <source>
        <dbReference type="Proteomes" id="UP000015101"/>
    </source>
</evidence>
<feature type="domain" description="Ig-like" evidence="7">
    <location>
        <begin position="1330"/>
        <end position="1420"/>
    </location>
</feature>
<protein>
    <recommendedName>
        <fullName evidence="7">Ig-like domain-containing protein</fullName>
    </recommendedName>
</protein>
<feature type="domain" description="Ig-like" evidence="7">
    <location>
        <begin position="1137"/>
        <end position="1223"/>
    </location>
</feature>
<dbReference type="Gene3D" id="1.20.58.60">
    <property type="match status" value="4"/>
</dbReference>
<feature type="domain" description="Ig-like" evidence="7">
    <location>
        <begin position="1553"/>
        <end position="1645"/>
    </location>
</feature>
<dbReference type="SUPFAM" id="SSF48726">
    <property type="entry name" value="Immunoglobulin"/>
    <property type="match status" value="16"/>
</dbReference>
<evidence type="ECO:0000259" key="7">
    <source>
        <dbReference type="PROSITE" id="PS50835"/>
    </source>
</evidence>
<gene>
    <name evidence="9" type="primary">20211797</name>
    <name evidence="8" type="ORF">HELRODRAFT_191066</name>
</gene>
<evidence type="ECO:0000256" key="6">
    <source>
        <dbReference type="SAM" id="MobiDB-lite"/>
    </source>
</evidence>
<feature type="domain" description="Ig-like" evidence="7">
    <location>
        <begin position="2956"/>
        <end position="3049"/>
    </location>
</feature>
<dbReference type="InParanoid" id="T1FSK0"/>
<dbReference type="Pfam" id="PF00435">
    <property type="entry name" value="Spectrin"/>
    <property type="match status" value="1"/>
</dbReference>
<dbReference type="STRING" id="6412.T1FSK0"/>
<feature type="domain" description="Ig-like" evidence="7">
    <location>
        <begin position="1651"/>
        <end position="1738"/>
    </location>
</feature>
<dbReference type="FunFam" id="2.60.40.10:FF:001311">
    <property type="entry name" value="Sallimus, isoform U"/>
    <property type="match status" value="1"/>
</dbReference>
<dbReference type="OrthoDB" id="5969272at2759"/>
<dbReference type="EMBL" id="AMQM01003548">
    <property type="status" value="NOT_ANNOTATED_CDS"/>
    <property type="molecule type" value="Genomic_DNA"/>
</dbReference>
<keyword evidence="2" id="KW-0963">Cytoplasm</keyword>
<dbReference type="EMBL" id="KB096222">
    <property type="protein sequence ID" value="ESO07120.1"/>
    <property type="molecule type" value="Genomic_DNA"/>
</dbReference>
<dbReference type="SMART" id="SM00408">
    <property type="entry name" value="IGc2"/>
    <property type="match status" value="16"/>
</dbReference>
<feature type="compositionally biased region" description="Basic and acidic residues" evidence="6">
    <location>
        <begin position="2930"/>
        <end position="2939"/>
    </location>
</feature>
<dbReference type="CTD" id="20211797"/>
<evidence type="ECO:0000256" key="5">
    <source>
        <dbReference type="SAM" id="Coils"/>
    </source>
</evidence>
<organism evidence="9 10">
    <name type="scientific">Helobdella robusta</name>
    <name type="common">Californian leech</name>
    <dbReference type="NCBI Taxonomy" id="6412"/>
    <lineage>
        <taxon>Eukaryota</taxon>
        <taxon>Metazoa</taxon>
        <taxon>Spiralia</taxon>
        <taxon>Lophotrochozoa</taxon>
        <taxon>Annelida</taxon>
        <taxon>Clitellata</taxon>
        <taxon>Hirudinea</taxon>
        <taxon>Rhynchobdellida</taxon>
        <taxon>Glossiphoniidae</taxon>
        <taxon>Helobdella</taxon>
    </lineage>
</organism>
<keyword evidence="5" id="KW-0175">Coiled coil</keyword>
<feature type="domain" description="Ig-like" evidence="7">
    <location>
        <begin position="1904"/>
        <end position="1993"/>
    </location>
</feature>
<dbReference type="InterPro" id="IPR058157">
    <property type="entry name" value="Spectrin_met"/>
</dbReference>
<dbReference type="OMA" id="GEGWVQN"/>
<feature type="region of interest" description="Disordered" evidence="6">
    <location>
        <begin position="2928"/>
        <end position="2953"/>
    </location>
</feature>
<dbReference type="InterPro" id="IPR036179">
    <property type="entry name" value="Ig-like_dom_sf"/>
</dbReference>
<dbReference type="GO" id="GO:0060298">
    <property type="term" value="P:positive regulation of sarcomere organization"/>
    <property type="evidence" value="ECO:0007669"/>
    <property type="project" value="UniProtKB-ARBA"/>
</dbReference>
<dbReference type="GO" id="GO:0045989">
    <property type="term" value="P:positive regulation of striated muscle contraction"/>
    <property type="evidence" value="ECO:0007669"/>
    <property type="project" value="UniProtKB-ARBA"/>
</dbReference>
<dbReference type="EnsemblMetazoa" id="HelroT191066">
    <property type="protein sequence ID" value="HelroP191066"/>
    <property type="gene ID" value="HelroG191066"/>
</dbReference>
<dbReference type="Pfam" id="PF25101">
    <property type="entry name" value="Spectrin_7"/>
    <property type="match status" value="1"/>
</dbReference>
<dbReference type="Proteomes" id="UP000015101">
    <property type="component" value="Unassembled WGS sequence"/>
</dbReference>
<reference evidence="8 10" key="2">
    <citation type="journal article" date="2013" name="Nature">
        <title>Insights into bilaterian evolution from three spiralian genomes.</title>
        <authorList>
            <person name="Simakov O."/>
            <person name="Marletaz F."/>
            <person name="Cho S.J."/>
            <person name="Edsinger-Gonzales E."/>
            <person name="Havlak P."/>
            <person name="Hellsten U."/>
            <person name="Kuo D.H."/>
            <person name="Larsson T."/>
            <person name="Lv J."/>
            <person name="Arendt D."/>
            <person name="Savage R."/>
            <person name="Osoegawa K."/>
            <person name="de Jong P."/>
            <person name="Grimwood J."/>
            <person name="Chapman J.A."/>
            <person name="Shapiro H."/>
            <person name="Aerts A."/>
            <person name="Otillar R.P."/>
            <person name="Terry A.Y."/>
            <person name="Boore J.L."/>
            <person name="Grigoriev I.V."/>
            <person name="Lindberg D.R."/>
            <person name="Seaver E.C."/>
            <person name="Weisblat D.A."/>
            <person name="Putnam N.H."/>
            <person name="Rokhsar D.S."/>
        </authorList>
    </citation>
    <scope>NUCLEOTIDE SEQUENCE</scope>
</reference>
<dbReference type="FunFam" id="2.60.40.10:FF:000425">
    <property type="entry name" value="Myosin light chain kinase"/>
    <property type="match status" value="2"/>
</dbReference>
<dbReference type="InterPro" id="IPR007110">
    <property type="entry name" value="Ig-like_dom"/>
</dbReference>
<feature type="domain" description="Ig-like" evidence="7">
    <location>
        <begin position="2109"/>
        <end position="2201"/>
    </location>
</feature>
<feature type="domain" description="Ig-like" evidence="7">
    <location>
        <begin position="2236"/>
        <end position="2325"/>
    </location>
</feature>
<comment type="subcellular location">
    <subcellularLocation>
        <location evidence="1">Cytoplasm</location>
    </subcellularLocation>
</comment>
<dbReference type="GO" id="GO:0005737">
    <property type="term" value="C:cytoplasm"/>
    <property type="evidence" value="ECO:0007669"/>
    <property type="project" value="UniProtKB-SubCell"/>
</dbReference>
<dbReference type="FunFam" id="2.60.40.10:FF:000867">
    <property type="entry name" value="Titin a"/>
    <property type="match status" value="1"/>
</dbReference>
<evidence type="ECO:0000256" key="2">
    <source>
        <dbReference type="ARBA" id="ARBA00022490"/>
    </source>
</evidence>
<dbReference type="FunFam" id="2.60.40.10:FF:001131">
    <property type="entry name" value="Hemicentin 1"/>
    <property type="match status" value="1"/>
</dbReference>
<feature type="domain" description="Ig-like" evidence="7">
    <location>
        <begin position="2328"/>
        <end position="2423"/>
    </location>
</feature>
<dbReference type="FunFam" id="2.60.40.10:FF:000032">
    <property type="entry name" value="palladin isoform X1"/>
    <property type="match status" value="2"/>
</dbReference>
<accession>T1FSK0</accession>
<sequence>MVSKTPQVADSTITLQAGKSKLVLSVTQVLHSSPDITEVGSSLEEAKALRHTHDELILKFNSKKSEALSAVSQSSNDVKKSVEVAWEDVFKRLESRKSLLDQSVSFHNSVQQFLKKLQQVEAKCVDVPLSQDVERARRDLQQHQELKKFDAYKHLITRYTAVLEASMMTLQEGQQLLDKIRKAALETSSGSGWSQQRHATTSGCYYIEQLLINLRFRKLRLDELWNQRRIQLEQCVKFMILKEDVAKITKWLEDVGLPFLSNSELGNSHDAALKLLRECQQVEEQANPFPQKLKHHLGSLDFIFSACPILAGDIDALKDVVQSLEGKFDNLLSQIDTRRRNLGLSASFYEHANNSTGRLEGLRLLRESLDNTTSATSGSTWIEGWKQLQRGLYDATVASLHDGHVLVNRVGRDDASVAASLAKLNSIEDSVSRLLANLPQALADEAGKDPTLNIDDKLYKLNSWLVLVGQASVNKFSRLTVNLHDVNEFLVHHRSLAEEVRAKQAEAKQLLTMANELVKPVTQKEGEEPKSDVTNQPASSLVERCEKLEKHFDNFRETLERRSKLALSFIVLQKRERQLSAQLQLLEEQLRSQVADSSVDDVTDATVRHRDNAVKKLTFDLGEFDKIGKQFVADAIEIKNRDSLSVEFVTNAVSLILANFEERKNIITNHFKGWKKYVEGLKDSKTKWKQLLIDGRKTIEWIIKVEDNFFPKLAGELGSSLAEVQQHQKRLEDFKHIIQKVQDETEQHLKSAELLSAKYEDNHGNRDFIVNELIKAHCRFQARIVEYKHLLDVAKKFFENLNQLDTLIDSTEKEYTGEQLPSNEPDAREALRSHHCNRNKLASLFEGRSLEADDIIVRVRQQDAQEIAKDEIRNILRQSELERSQWDLLWTDHKNKLEQGLLLCQFYFDLKQLQNELDLMQRQLDARQGCYGNTVASVQAIIQAFVQLKSLADVVGGRVTDFMATADKMIKDGHYDSRRIRHEVDETNRKWKHFYDSLSKFKLALDENITFYELHDKCEGWINEAGQFLLTISKKAPNCKTSEDVETLIKCIVQYRSEGGGQQDERLKNMEVVATNLYGSVLGPEKMSHILDKNQGMYNAFIKAIEELRVLQRNLVNTEHILANVEAVVEKKAPKQPKFVQPLQNAELAEGQRFTFECRLECDTLYPRIEWFRDDEPSKGFPTSYKDGLCQMTIEETLIADTAQYTCKCTTDAGTARTSANLKVKASQPKVVAPELLRHLKSADAPEGTSHIFDCHVTGVPFPEITWYKDEVPITSSNDYVITCEQGRCTLKVKKLSRDLHNAKFKFKAVNEGGEVVTSASLNVLTVRKPEFTKPLRDQAVDEGKSVKLECGYRGEPAPQIQWTFNDTPILPSALFKITITETTTSLEIKEIFSEDCGTYAVTAKNLGGEAQTTCLVALTTHETKAQILQQRTPEKPRFISPLVDGEAKEGDRARFECIVVGYPTPEITWFHNGKPIRQTKDFDFTFDIYNGKCVLLIHELYLEDTGVYLCQAKNEHGSDTTVAKLRVHPANEPPAASPVQVAPTAEVDEVPPKFTQLLKDIEGTEGELVRFECRVIGHPTPVIKWFFGRNQIETSKDFQISSEREVQILTIPCLHKHDAGNYMVKATNNAVESSHSVQTDAPVQAGHVPPEIIKSFHDIHVRPGQPCTIEVVIGGFPKPKIQWLFNNEPITNTVYRIATFGDVHSLHIPQVYDEDVGRFSVIAENDAAYMQLKHDTSNCLMIIFDIKSKNSMKHGCAGKAWCSALLVVVDSSQLVGEVDSPPETPQTGQRVMVSSYGPPPVVKPKRIPPPQVPAPLPDLPPKIFAGLRDLTSEIDKPLALEAIVEGRPEPLITWYKNVHEELSESPNYEISCREGRARLVILKPKLTDSGEYTCVAKNKLGQPRFLEKLQPSTTANEGHPVRLVVFTSGEPAPKIVWFKDSVEIKPSPDFVITDEGNKHTLLIPEAFPDDSGRYSVKVFNSCGEEFSDTVLTVNPAPKKALQVAPKFIKPLHNRSAHVDQRVILECIVPVELQPERVEWYHNELLLTPSNQLRMEFRPESGVCILIIEKVRPESRGRYICTIVVNGVSKSTTMDLEVILPPIKLEEKPHFTEHLRNQIADEGSEVQLTCQVKGQPRPIITWYHNGHLIRPSSRHAQRFNPADWTATLIIIAVNVNDAGIYTCSASNEVGQEYTSAEVKVRVKTPLPKYVAPPEPVETELFKSREIGGVAEQYFRPVFKKVPADLNVPEGHVARFDCVVLGRPTPDVYWFREGVRVFEDRMHKIVINEEGISSIIFEAVMLGDAGMYLCIARNRAGEDRFNVALNVLPRRSLAPPRFGCRLPNQTVQLGQPVTFTVDVEGIPQPTVTWEKNDQPITSGDRYKIVGDGYRSTLYIPFVTIDDNAWFQCVATSSGGTSVNKFRLTVEDDKKVAVRKSVSPGPQRSVSTGRPSPAPIQSSLIFSPTQQLLHSKRTTSETTLKTVHTDFSGRIKFKSPENKLNNTIQMEGTMKSPIEAVAAPKLIEPMKDQLLNDGGTAHFRCRIHSPAATTHQWYYENSPLSHNWNVKYRTFEEADGLYGLDIHDVTELDAGIYKCVVENKGGEVTCIAHLRVGVQPTSKITTRVHATPSPVPFIQAPHIVRPMVDSEAELGGPATFEVIFSGPPMSKVEWVLNGRKVSEHDNNFKIHQTSNTASLRIERVHEGLSGKVQCLASNDNGSVESTATLRIRGARSPFMHNQQEQYQQQTYSVSTSSARLSKSPLPSSSSSSSHNPQFLAAPQIVKHLENVIAKDGSQVILSCCYKAQEPVSISWFHNDRNIDSSPDYAINNDRSLGKSDLVIVDCMPDDAGIFKCVVRNNLGQAETVNKLQVEPQDQSHHNFSTMFVVRDNKPSSTNASEEMIKAESVKVVGAAKNQPSALASEGVIIPRYSPRYYDDSTHEPHQPQQVHQSASTDNNGSPIFIQPIQPCVIVEGETLNFTAHVHGYPEPKVEWFKDKQVVYPDSRHAVTAEKSTGKYSLRVFGCSQLFDAGVYSCQVSNLNGKATCSANAVVVRK</sequence>
<dbReference type="eggNOG" id="KOG4240">
    <property type="taxonomic scope" value="Eukaryota"/>
</dbReference>
<dbReference type="FunFam" id="2.60.40.10:FF:000612">
    <property type="entry name" value="palladin isoform X1"/>
    <property type="match status" value="1"/>
</dbReference>
<evidence type="ECO:0000256" key="4">
    <source>
        <dbReference type="ARBA" id="ARBA00023319"/>
    </source>
</evidence>
<feature type="compositionally biased region" description="Low complexity" evidence="6">
    <location>
        <begin position="2736"/>
        <end position="2767"/>
    </location>
</feature>
<evidence type="ECO:0000313" key="9">
    <source>
        <dbReference type="EnsemblMetazoa" id="HelroP191066"/>
    </source>
</evidence>
<dbReference type="InterPro" id="IPR003598">
    <property type="entry name" value="Ig_sub2"/>
</dbReference>
<dbReference type="KEGG" id="hro:HELRODRAFT_191066"/>
<feature type="coiled-coil region" evidence="5">
    <location>
        <begin position="569"/>
        <end position="596"/>
    </location>
</feature>
<name>T1FSK0_HELRO</name>
<feature type="domain" description="Ig-like" evidence="7">
    <location>
        <begin position="1229"/>
        <end position="1323"/>
    </location>
</feature>
<evidence type="ECO:0000313" key="8">
    <source>
        <dbReference type="EMBL" id="ESO07120.1"/>
    </source>
</evidence>
<feature type="domain" description="Ig-like" evidence="7">
    <location>
        <begin position="2776"/>
        <end position="2868"/>
    </location>
</feature>
<feature type="domain" description="Ig-like" evidence="7">
    <location>
        <begin position="1437"/>
        <end position="1527"/>
    </location>
</feature>
<keyword evidence="4" id="KW-0393">Immunoglobulin domain</keyword>
<feature type="domain" description="Ig-like" evidence="7">
    <location>
        <begin position="2635"/>
        <end position="2724"/>
    </location>
</feature>
<reference evidence="9" key="3">
    <citation type="submission" date="2015-06" db="UniProtKB">
        <authorList>
            <consortium name="EnsemblMetazoa"/>
        </authorList>
    </citation>
    <scope>IDENTIFICATION</scope>
</reference>
<feature type="compositionally biased region" description="Polar residues" evidence="6">
    <location>
        <begin position="2940"/>
        <end position="2953"/>
    </location>
</feature>
<feature type="domain" description="Ig-like" evidence="7">
    <location>
        <begin position="1822"/>
        <end position="1899"/>
    </location>
</feature>
<dbReference type="HOGENOM" id="CLU_225930_0_0_1"/>
<dbReference type="SMART" id="SM00409">
    <property type="entry name" value="IG"/>
    <property type="match status" value="16"/>
</dbReference>
<evidence type="ECO:0000256" key="3">
    <source>
        <dbReference type="ARBA" id="ARBA00023157"/>
    </source>
</evidence>
<dbReference type="FunCoup" id="T1FSK0">
    <property type="interactions" value="22"/>
</dbReference>
<feature type="region of interest" description="Disordered" evidence="6">
    <location>
        <begin position="2432"/>
        <end position="2456"/>
    </location>
</feature>
<feature type="domain" description="Ig-like" evidence="7">
    <location>
        <begin position="2006"/>
        <end position="2095"/>
    </location>
</feature>
<dbReference type="InterPro" id="IPR002017">
    <property type="entry name" value="Spectrin_repeat"/>
</dbReference>
<dbReference type="FunFam" id="2.60.40.10:FF:000107">
    <property type="entry name" value="Myosin, light chain kinase a"/>
    <property type="match status" value="5"/>
</dbReference>
<keyword evidence="10" id="KW-1185">Reference proteome</keyword>
<dbReference type="InterPro" id="IPR003599">
    <property type="entry name" value="Ig_sub"/>
</dbReference>
<dbReference type="SMART" id="SM00150">
    <property type="entry name" value="SPEC"/>
    <property type="match status" value="5"/>
</dbReference>
<dbReference type="PANTHER" id="PTHR47633">
    <property type="entry name" value="IMMUNOGLOBULIN"/>
    <property type="match status" value="1"/>
</dbReference>
<evidence type="ECO:0000256" key="1">
    <source>
        <dbReference type="ARBA" id="ARBA00004496"/>
    </source>
</evidence>
<dbReference type="InterPro" id="IPR013783">
    <property type="entry name" value="Ig-like_fold"/>
</dbReference>
<dbReference type="GeneID" id="20211797"/>
<proteinExistence type="predicted"/>